<dbReference type="Pfam" id="PF04542">
    <property type="entry name" value="Sigma70_r2"/>
    <property type="match status" value="1"/>
</dbReference>
<dbReference type="SUPFAM" id="SSF88659">
    <property type="entry name" value="Sigma3 and sigma4 domains of RNA polymerase sigma factors"/>
    <property type="match status" value="1"/>
</dbReference>
<evidence type="ECO:0000259" key="7">
    <source>
        <dbReference type="Pfam" id="PF04542"/>
    </source>
</evidence>
<comment type="similarity">
    <text evidence="1 6">Belongs to the sigma-70 factor family. ECF subfamily.</text>
</comment>
<gene>
    <name evidence="9" type="ORF">F0475_09135</name>
</gene>
<dbReference type="GO" id="GO:0006352">
    <property type="term" value="P:DNA-templated transcription initiation"/>
    <property type="evidence" value="ECO:0007669"/>
    <property type="project" value="InterPro"/>
</dbReference>
<organism evidence="9 10">
    <name type="scientific">Prevotella vespertina</name>
    <dbReference type="NCBI Taxonomy" id="2608404"/>
    <lineage>
        <taxon>Bacteria</taxon>
        <taxon>Pseudomonadati</taxon>
        <taxon>Bacteroidota</taxon>
        <taxon>Bacteroidia</taxon>
        <taxon>Bacteroidales</taxon>
        <taxon>Prevotellaceae</taxon>
        <taxon>Prevotella</taxon>
    </lineage>
</organism>
<accession>A0A7C9LST6</accession>
<dbReference type="AlphaFoldDB" id="A0A7C9LST6"/>
<evidence type="ECO:0000256" key="2">
    <source>
        <dbReference type="ARBA" id="ARBA00023015"/>
    </source>
</evidence>
<sequence>MTRNQFVNQVNQEQAHLRRFLMALCCGNSTEADDIAQETLIKAYLRSEQYDERGQFSAWLLKIAYHIFIDAKRKQKEQSKLSLEKVFALQGTANADDCFRYQALHAALATLSETIRTSILLYYMQGYQIKEIAEITDNSEDAIKKQLSRGREQLKRLLKDGRR</sequence>
<dbReference type="GO" id="GO:0003677">
    <property type="term" value="F:DNA binding"/>
    <property type="evidence" value="ECO:0007669"/>
    <property type="project" value="UniProtKB-KW"/>
</dbReference>
<dbReference type="InterPro" id="IPR000838">
    <property type="entry name" value="RNA_pol_sigma70_ECF_CS"/>
</dbReference>
<protein>
    <recommendedName>
        <fullName evidence="6">RNA polymerase sigma factor</fullName>
    </recommendedName>
</protein>
<dbReference type="InterPro" id="IPR013325">
    <property type="entry name" value="RNA_pol_sigma_r2"/>
</dbReference>
<keyword evidence="5 6" id="KW-0804">Transcription</keyword>
<evidence type="ECO:0000313" key="10">
    <source>
        <dbReference type="Proteomes" id="UP000482295"/>
    </source>
</evidence>
<feature type="domain" description="RNA polymerase sigma factor 70 region 4 type 2" evidence="8">
    <location>
        <begin position="102"/>
        <end position="154"/>
    </location>
</feature>
<dbReference type="InterPro" id="IPR036388">
    <property type="entry name" value="WH-like_DNA-bd_sf"/>
</dbReference>
<dbReference type="InterPro" id="IPR013324">
    <property type="entry name" value="RNA_pol_sigma_r3/r4-like"/>
</dbReference>
<keyword evidence="10" id="KW-1185">Reference proteome</keyword>
<evidence type="ECO:0000259" key="8">
    <source>
        <dbReference type="Pfam" id="PF08281"/>
    </source>
</evidence>
<dbReference type="InterPro" id="IPR007627">
    <property type="entry name" value="RNA_pol_sigma70_r2"/>
</dbReference>
<keyword evidence="3 6" id="KW-0731">Sigma factor</keyword>
<dbReference type="Gene3D" id="1.10.10.10">
    <property type="entry name" value="Winged helix-like DNA-binding domain superfamily/Winged helix DNA-binding domain"/>
    <property type="match status" value="1"/>
</dbReference>
<dbReference type="PANTHER" id="PTHR43133">
    <property type="entry name" value="RNA POLYMERASE ECF-TYPE SIGMA FACTO"/>
    <property type="match status" value="1"/>
</dbReference>
<evidence type="ECO:0000256" key="1">
    <source>
        <dbReference type="ARBA" id="ARBA00010641"/>
    </source>
</evidence>
<proteinExistence type="inferred from homology"/>
<dbReference type="SUPFAM" id="SSF88946">
    <property type="entry name" value="Sigma2 domain of RNA polymerase sigma factors"/>
    <property type="match status" value="1"/>
</dbReference>
<keyword evidence="4 6" id="KW-0238">DNA-binding</keyword>
<keyword evidence="2 6" id="KW-0805">Transcription regulation</keyword>
<name>A0A7C9LST6_9BACT</name>
<dbReference type="InterPro" id="IPR039425">
    <property type="entry name" value="RNA_pol_sigma-70-like"/>
</dbReference>
<dbReference type="EMBL" id="VVIQ01000009">
    <property type="protein sequence ID" value="MUL28461.1"/>
    <property type="molecule type" value="Genomic_DNA"/>
</dbReference>
<feature type="domain" description="RNA polymerase sigma-70 region 2" evidence="7">
    <location>
        <begin position="11"/>
        <end position="76"/>
    </location>
</feature>
<dbReference type="PROSITE" id="PS01063">
    <property type="entry name" value="SIGMA70_ECF"/>
    <property type="match status" value="1"/>
</dbReference>
<evidence type="ECO:0000313" key="9">
    <source>
        <dbReference type="EMBL" id="MUL28461.1"/>
    </source>
</evidence>
<dbReference type="Gene3D" id="1.10.1740.10">
    <property type="match status" value="1"/>
</dbReference>
<dbReference type="InterPro" id="IPR013249">
    <property type="entry name" value="RNA_pol_sigma70_r4_t2"/>
</dbReference>
<dbReference type="GO" id="GO:0016987">
    <property type="term" value="F:sigma factor activity"/>
    <property type="evidence" value="ECO:0007669"/>
    <property type="project" value="UniProtKB-KW"/>
</dbReference>
<evidence type="ECO:0000256" key="5">
    <source>
        <dbReference type="ARBA" id="ARBA00023163"/>
    </source>
</evidence>
<dbReference type="NCBIfam" id="TIGR02937">
    <property type="entry name" value="sigma70-ECF"/>
    <property type="match status" value="1"/>
</dbReference>
<evidence type="ECO:0000256" key="4">
    <source>
        <dbReference type="ARBA" id="ARBA00023125"/>
    </source>
</evidence>
<dbReference type="RefSeq" id="WP_155716351.1">
    <property type="nucleotide sequence ID" value="NZ_VVIQ01000009.1"/>
</dbReference>
<dbReference type="PANTHER" id="PTHR43133:SF51">
    <property type="entry name" value="RNA POLYMERASE SIGMA FACTOR"/>
    <property type="match status" value="1"/>
</dbReference>
<reference evidence="9 10" key="1">
    <citation type="submission" date="2019-09" db="EMBL/GenBank/DDBJ databases">
        <title>Prevotella A2879 sp. nov., isolated from an abscess of a patient.</title>
        <authorList>
            <person name="Buhl M."/>
            <person name="Oberhettinger P."/>
        </authorList>
    </citation>
    <scope>NUCLEOTIDE SEQUENCE [LARGE SCALE GENOMIC DNA]</scope>
    <source>
        <strain evidence="9 10">A2879</strain>
    </source>
</reference>
<evidence type="ECO:0000256" key="6">
    <source>
        <dbReference type="RuleBase" id="RU000716"/>
    </source>
</evidence>
<dbReference type="InterPro" id="IPR014284">
    <property type="entry name" value="RNA_pol_sigma-70_dom"/>
</dbReference>
<comment type="caution">
    <text evidence="9">The sequence shown here is derived from an EMBL/GenBank/DDBJ whole genome shotgun (WGS) entry which is preliminary data.</text>
</comment>
<evidence type="ECO:0000256" key="3">
    <source>
        <dbReference type="ARBA" id="ARBA00023082"/>
    </source>
</evidence>
<dbReference type="Proteomes" id="UP000482295">
    <property type="component" value="Unassembled WGS sequence"/>
</dbReference>
<dbReference type="Pfam" id="PF08281">
    <property type="entry name" value="Sigma70_r4_2"/>
    <property type="match status" value="1"/>
</dbReference>